<protein>
    <recommendedName>
        <fullName evidence="3">PIH1D1/2/3 CS-like domain-containing protein</fullName>
    </recommendedName>
</protein>
<feature type="domain" description="PIH1D1/2/3 CS-like" evidence="3">
    <location>
        <begin position="355"/>
        <end position="418"/>
    </location>
</feature>
<accession>A0A4V1IQR5</accession>
<evidence type="ECO:0000256" key="1">
    <source>
        <dbReference type="ARBA" id="ARBA00008511"/>
    </source>
</evidence>
<name>A0A4V1IQR5_9FUNG</name>
<keyword evidence="5" id="KW-1185">Reference proteome</keyword>
<dbReference type="EMBL" id="KZ997392">
    <property type="protein sequence ID" value="RKO87477.1"/>
    <property type="molecule type" value="Genomic_DNA"/>
</dbReference>
<comment type="similarity">
    <text evidence="1">Belongs to the PIH1 family.</text>
</comment>
<feature type="compositionally biased region" description="Basic residues" evidence="2">
    <location>
        <begin position="13"/>
        <end position="24"/>
    </location>
</feature>
<feature type="region of interest" description="Disordered" evidence="2">
    <location>
        <begin position="1"/>
        <end position="176"/>
    </location>
</feature>
<feature type="compositionally biased region" description="Polar residues" evidence="2">
    <location>
        <begin position="100"/>
        <end position="113"/>
    </location>
</feature>
<reference evidence="5" key="1">
    <citation type="journal article" date="2018" name="Nat. Microbiol.">
        <title>Leveraging single-cell genomics to expand the fungal tree of life.</title>
        <authorList>
            <person name="Ahrendt S.R."/>
            <person name="Quandt C.A."/>
            <person name="Ciobanu D."/>
            <person name="Clum A."/>
            <person name="Salamov A."/>
            <person name="Andreopoulos B."/>
            <person name="Cheng J.F."/>
            <person name="Woyke T."/>
            <person name="Pelin A."/>
            <person name="Henrissat B."/>
            <person name="Reynolds N.K."/>
            <person name="Benny G.L."/>
            <person name="Smith M.E."/>
            <person name="James T.Y."/>
            <person name="Grigoriev I.V."/>
        </authorList>
    </citation>
    <scope>NUCLEOTIDE SEQUENCE [LARGE SCALE GENOMIC DNA]</scope>
</reference>
<dbReference type="InterPro" id="IPR041442">
    <property type="entry name" value="PIH1D1/2/3_CS-like"/>
</dbReference>
<dbReference type="InterPro" id="IPR050734">
    <property type="entry name" value="PIH1/Kintoun_subfamily"/>
</dbReference>
<dbReference type="Pfam" id="PF18201">
    <property type="entry name" value="PIH1_CS"/>
    <property type="match status" value="1"/>
</dbReference>
<evidence type="ECO:0000313" key="5">
    <source>
        <dbReference type="Proteomes" id="UP000269721"/>
    </source>
</evidence>
<dbReference type="Proteomes" id="UP000269721">
    <property type="component" value="Unassembled WGS sequence"/>
</dbReference>
<proteinExistence type="inferred from homology"/>
<gene>
    <name evidence="4" type="ORF">BDK51DRAFT_50380</name>
</gene>
<dbReference type="PANTHER" id="PTHR22997">
    <property type="entry name" value="PIH1 DOMAIN-CONTAINING PROTEIN 1"/>
    <property type="match status" value="1"/>
</dbReference>
<evidence type="ECO:0000259" key="3">
    <source>
        <dbReference type="Pfam" id="PF18201"/>
    </source>
</evidence>
<organism evidence="4 5">
    <name type="scientific">Blyttiomyces helicus</name>
    <dbReference type="NCBI Taxonomy" id="388810"/>
    <lineage>
        <taxon>Eukaryota</taxon>
        <taxon>Fungi</taxon>
        <taxon>Fungi incertae sedis</taxon>
        <taxon>Chytridiomycota</taxon>
        <taxon>Chytridiomycota incertae sedis</taxon>
        <taxon>Chytridiomycetes</taxon>
        <taxon>Chytridiomycetes incertae sedis</taxon>
        <taxon>Blyttiomyces</taxon>
    </lineage>
</organism>
<feature type="region of interest" description="Disordered" evidence="2">
    <location>
        <begin position="218"/>
        <end position="266"/>
    </location>
</feature>
<feature type="compositionally biased region" description="Basic and acidic residues" evidence="2">
    <location>
        <begin position="28"/>
        <end position="39"/>
    </location>
</feature>
<feature type="compositionally biased region" description="Acidic residues" evidence="2">
    <location>
        <begin position="40"/>
        <end position="74"/>
    </location>
</feature>
<feature type="region of interest" description="Disordered" evidence="2">
    <location>
        <begin position="290"/>
        <end position="349"/>
    </location>
</feature>
<dbReference type="OrthoDB" id="5135119at2759"/>
<dbReference type="AlphaFoldDB" id="A0A4V1IQR5"/>
<feature type="compositionally biased region" description="Acidic residues" evidence="2">
    <location>
        <begin position="120"/>
        <end position="130"/>
    </location>
</feature>
<evidence type="ECO:0000313" key="4">
    <source>
        <dbReference type="EMBL" id="RKO87477.1"/>
    </source>
</evidence>
<sequence>MRKKPISAATSLRSKKRRKPRKKITSALEKKGGKFRSIDDDPDESDDSEEDDDSDDDDDSSDDSEDAEENETDDEKAAAKLDSSDAAAPPPPEQKPVRQRPTSMQSRGSSSSAFFRVAEDDSPSEGEGSDDSLSGIRGGGHASSSSFSIGRAHGPSAAVAAKAKKRHHDSIRLSHAPVELTRSSFDLLSSSTGGFRAGDPYFRFLVGPRNVRFRIPPIKETADEPNGEFVVGRPPVGGFAARSREPRPSPGHGGMPKWKRKMKEREDSKEMFIRKWDRLEDIRIHKGTPSTTVFRTRDPNAAPPASETTTDFLRRIEAERCAGPSTAPKPPAPKSTKSPLITELKSSPPKVAEIKTPKFTIVHRALRVDYQQCLEERERQGGARPDALVVRVELPGVTSAAEVDLEPKEKCIELTVPKKMTSRPLFGD</sequence>
<dbReference type="PANTHER" id="PTHR22997:SF0">
    <property type="entry name" value="PIH1 DOMAIN-CONTAINING PROTEIN 1"/>
    <property type="match status" value="1"/>
</dbReference>
<dbReference type="GO" id="GO:0005737">
    <property type="term" value="C:cytoplasm"/>
    <property type="evidence" value="ECO:0007669"/>
    <property type="project" value="TreeGrafter"/>
</dbReference>
<evidence type="ECO:0000256" key="2">
    <source>
        <dbReference type="SAM" id="MobiDB-lite"/>
    </source>
</evidence>